<gene>
    <name evidence="1" type="ORF">P167DRAFT_579316</name>
</gene>
<keyword evidence="2" id="KW-1185">Reference proteome</keyword>
<evidence type="ECO:0000313" key="2">
    <source>
        <dbReference type="Proteomes" id="UP000277580"/>
    </source>
</evidence>
<accession>A0A3N4KG87</accession>
<sequence length="182" mass="20324">MPGYREAGCIQRRGSICPQSITIGTLGTIDSDSPGFHGCYSVRVWVGPPVGTLYLQGSAIIGEPADVAALHSIIHTLRAELKATTSANPHVPVLHNTSNYDATVRRGRNFATYFDAYRKYGKYWQRFALETLAELARYRGCLMMRGIWRRRSSADKGDRWGNGYIIIVQCIARGQFQRPAKN</sequence>
<protein>
    <submittedName>
        <fullName evidence="1">Uncharacterized protein</fullName>
    </submittedName>
</protein>
<dbReference type="AlphaFoldDB" id="A0A3N4KG87"/>
<reference evidence="1 2" key="1">
    <citation type="journal article" date="2018" name="Nat. Ecol. Evol.">
        <title>Pezizomycetes genomes reveal the molecular basis of ectomycorrhizal truffle lifestyle.</title>
        <authorList>
            <person name="Murat C."/>
            <person name="Payen T."/>
            <person name="Noel B."/>
            <person name="Kuo A."/>
            <person name="Morin E."/>
            <person name="Chen J."/>
            <person name="Kohler A."/>
            <person name="Krizsan K."/>
            <person name="Balestrini R."/>
            <person name="Da Silva C."/>
            <person name="Montanini B."/>
            <person name="Hainaut M."/>
            <person name="Levati E."/>
            <person name="Barry K.W."/>
            <person name="Belfiori B."/>
            <person name="Cichocki N."/>
            <person name="Clum A."/>
            <person name="Dockter R.B."/>
            <person name="Fauchery L."/>
            <person name="Guy J."/>
            <person name="Iotti M."/>
            <person name="Le Tacon F."/>
            <person name="Lindquist E.A."/>
            <person name="Lipzen A."/>
            <person name="Malagnac F."/>
            <person name="Mello A."/>
            <person name="Molinier V."/>
            <person name="Miyauchi S."/>
            <person name="Poulain J."/>
            <person name="Riccioni C."/>
            <person name="Rubini A."/>
            <person name="Sitrit Y."/>
            <person name="Splivallo R."/>
            <person name="Traeger S."/>
            <person name="Wang M."/>
            <person name="Zifcakova L."/>
            <person name="Wipf D."/>
            <person name="Zambonelli A."/>
            <person name="Paolocci F."/>
            <person name="Nowrousian M."/>
            <person name="Ottonello S."/>
            <person name="Baldrian P."/>
            <person name="Spatafora J.W."/>
            <person name="Henrissat B."/>
            <person name="Nagy L.G."/>
            <person name="Aury J.M."/>
            <person name="Wincker P."/>
            <person name="Grigoriev I.V."/>
            <person name="Bonfante P."/>
            <person name="Martin F.M."/>
        </authorList>
    </citation>
    <scope>NUCLEOTIDE SEQUENCE [LARGE SCALE GENOMIC DNA]</scope>
    <source>
        <strain evidence="1 2">CCBAS932</strain>
    </source>
</reference>
<dbReference type="InParanoid" id="A0A3N4KG87"/>
<dbReference type="EMBL" id="ML119185">
    <property type="protein sequence ID" value="RPB07371.1"/>
    <property type="molecule type" value="Genomic_DNA"/>
</dbReference>
<dbReference type="Proteomes" id="UP000277580">
    <property type="component" value="Unassembled WGS sequence"/>
</dbReference>
<evidence type="ECO:0000313" key="1">
    <source>
        <dbReference type="EMBL" id="RPB07371.1"/>
    </source>
</evidence>
<organism evidence="1 2">
    <name type="scientific">Morchella conica CCBAS932</name>
    <dbReference type="NCBI Taxonomy" id="1392247"/>
    <lineage>
        <taxon>Eukaryota</taxon>
        <taxon>Fungi</taxon>
        <taxon>Dikarya</taxon>
        <taxon>Ascomycota</taxon>
        <taxon>Pezizomycotina</taxon>
        <taxon>Pezizomycetes</taxon>
        <taxon>Pezizales</taxon>
        <taxon>Morchellaceae</taxon>
        <taxon>Morchella</taxon>
    </lineage>
</organism>
<name>A0A3N4KG87_9PEZI</name>
<proteinExistence type="predicted"/>